<comment type="pathway">
    <text evidence="5">tRNA modification; tRNA-queuosine biosynthesis.</text>
</comment>
<dbReference type="Pfam" id="PF01702">
    <property type="entry name" value="TGT"/>
    <property type="match status" value="1"/>
</dbReference>
<feature type="active site" description="Nucleophile" evidence="5">
    <location>
        <position position="310"/>
    </location>
</feature>
<keyword evidence="5" id="KW-0862">Zinc</keyword>
<feature type="binding site" evidence="5">
    <location>
        <begin position="95"/>
        <end position="99"/>
    </location>
    <ligand>
        <name>substrate</name>
    </ligand>
</feature>
<dbReference type="Proteomes" id="UP000568050">
    <property type="component" value="Unassembled WGS sequence"/>
</dbReference>
<feature type="binding site" evidence="5">
    <location>
        <position position="348"/>
    </location>
    <ligand>
        <name>Zn(2+)</name>
        <dbReference type="ChEBI" id="CHEBI:29105"/>
    </ligand>
</feature>
<evidence type="ECO:0000313" key="7">
    <source>
        <dbReference type="EMBL" id="MBB3023171.1"/>
    </source>
</evidence>
<dbReference type="InterPro" id="IPR036511">
    <property type="entry name" value="TGT-like_sf"/>
</dbReference>
<dbReference type="SUPFAM" id="SSF51713">
    <property type="entry name" value="tRNA-guanine transglycosylase"/>
    <property type="match status" value="1"/>
</dbReference>
<organism evidence="7 8">
    <name type="scientific">Helcobacillus massiliensis</name>
    <dbReference type="NCBI Taxonomy" id="521392"/>
    <lineage>
        <taxon>Bacteria</taxon>
        <taxon>Bacillati</taxon>
        <taxon>Actinomycetota</taxon>
        <taxon>Actinomycetes</taxon>
        <taxon>Micrococcales</taxon>
        <taxon>Dermabacteraceae</taxon>
        <taxon>Helcobacillus</taxon>
    </lineage>
</organism>
<dbReference type="NCBIfam" id="TIGR00430">
    <property type="entry name" value="Q_tRNA_tgt"/>
    <property type="match status" value="1"/>
</dbReference>
<comment type="caution">
    <text evidence="7">The sequence shown here is derived from an EMBL/GenBank/DDBJ whole genome shotgun (WGS) entry which is preliminary data.</text>
</comment>
<keyword evidence="4 5" id="KW-0671">Queuosine biosynthesis</keyword>
<dbReference type="GO" id="GO:0008479">
    <property type="term" value="F:tRNA-guanosine(34) queuine transglycosylase activity"/>
    <property type="evidence" value="ECO:0007669"/>
    <property type="project" value="UniProtKB-UniRule"/>
</dbReference>
<reference evidence="7 8" key="1">
    <citation type="submission" date="2020-08" db="EMBL/GenBank/DDBJ databases">
        <title>Sequencing the genomes of 1000 actinobacteria strains.</title>
        <authorList>
            <person name="Klenk H.-P."/>
        </authorList>
    </citation>
    <scope>NUCLEOTIDE SEQUENCE [LARGE SCALE GENOMIC DNA]</scope>
    <source>
        <strain evidence="7 8">DSM 23040</strain>
    </source>
</reference>
<keyword evidence="3 5" id="KW-0819">tRNA processing</keyword>
<evidence type="ECO:0000256" key="5">
    <source>
        <dbReference type="HAMAP-Rule" id="MF_00168"/>
    </source>
</evidence>
<feature type="binding site" evidence="5">
    <location>
        <position position="353"/>
    </location>
    <ligand>
        <name>Zn(2+)</name>
        <dbReference type="ChEBI" id="CHEBI:29105"/>
    </ligand>
</feature>
<dbReference type="EMBL" id="JACHWP010000003">
    <property type="protein sequence ID" value="MBB3023171.1"/>
    <property type="molecule type" value="Genomic_DNA"/>
</dbReference>
<feature type="binding site" evidence="5">
    <location>
        <position position="263"/>
    </location>
    <ligand>
        <name>substrate</name>
    </ligand>
</feature>
<protein>
    <recommendedName>
        <fullName evidence="5">Queuine tRNA-ribosyltransferase</fullName>
        <ecNumber evidence="5">2.4.2.29</ecNumber>
    </recommendedName>
    <alternativeName>
        <fullName evidence="5">Guanine insertion enzyme</fullName>
    </alternativeName>
    <alternativeName>
        <fullName evidence="5">tRNA-guanine transglycosylase</fullName>
    </alternativeName>
</protein>
<dbReference type="Gene3D" id="3.20.20.105">
    <property type="entry name" value="Queuine tRNA-ribosyltransferase-like"/>
    <property type="match status" value="1"/>
</dbReference>
<proteinExistence type="inferred from homology"/>
<keyword evidence="8" id="KW-1185">Reference proteome</keyword>
<dbReference type="RefSeq" id="WP_183376121.1">
    <property type="nucleotide sequence ID" value="NZ_CBCSFZ010000006.1"/>
</dbReference>
<dbReference type="InterPro" id="IPR002616">
    <property type="entry name" value="tRNA_ribo_trans-like"/>
</dbReference>
<evidence type="ECO:0000256" key="4">
    <source>
        <dbReference type="ARBA" id="ARBA00022785"/>
    </source>
</evidence>
<evidence type="ECO:0000256" key="1">
    <source>
        <dbReference type="ARBA" id="ARBA00022676"/>
    </source>
</evidence>
<dbReference type="PANTHER" id="PTHR46499:SF1">
    <property type="entry name" value="QUEUINE TRNA-RIBOSYLTRANSFERASE"/>
    <property type="match status" value="1"/>
</dbReference>
<feature type="domain" description="tRNA-guanine(15) transglycosylase-like" evidence="6">
    <location>
        <begin position="16"/>
        <end position="411"/>
    </location>
</feature>
<gene>
    <name evidence="5" type="primary">tgt</name>
    <name evidence="7" type="ORF">FHX50_001456</name>
</gene>
<evidence type="ECO:0000313" key="8">
    <source>
        <dbReference type="Proteomes" id="UP000568050"/>
    </source>
</evidence>
<comment type="similarity">
    <text evidence="5">Belongs to the queuine tRNA-ribosyltransferase family.</text>
</comment>
<dbReference type="InterPro" id="IPR004803">
    <property type="entry name" value="TGT"/>
</dbReference>
<dbReference type="UniPathway" id="UPA00392"/>
<dbReference type="GO" id="GO:0046872">
    <property type="term" value="F:metal ion binding"/>
    <property type="evidence" value="ECO:0007669"/>
    <property type="project" value="UniProtKB-KW"/>
</dbReference>
<feature type="binding site" evidence="5">
    <location>
        <position position="379"/>
    </location>
    <ligand>
        <name>Zn(2+)</name>
        <dbReference type="ChEBI" id="CHEBI:29105"/>
    </ligand>
</feature>
<feature type="binding site" evidence="5">
    <location>
        <position position="181"/>
    </location>
    <ligand>
        <name>substrate</name>
    </ligand>
</feature>
<dbReference type="HAMAP" id="MF_00168">
    <property type="entry name" value="Q_tRNA_Tgt"/>
    <property type="match status" value="1"/>
</dbReference>
<dbReference type="NCBIfam" id="TIGR00449">
    <property type="entry name" value="tgt_general"/>
    <property type="match status" value="1"/>
</dbReference>
<keyword evidence="1 5" id="KW-0328">Glycosyltransferase</keyword>
<evidence type="ECO:0000259" key="6">
    <source>
        <dbReference type="Pfam" id="PF01702"/>
    </source>
</evidence>
<dbReference type="PANTHER" id="PTHR46499">
    <property type="entry name" value="QUEUINE TRNA-RIBOSYLTRANSFERASE"/>
    <property type="match status" value="1"/>
</dbReference>
<keyword evidence="5" id="KW-0479">Metal-binding</keyword>
<dbReference type="InterPro" id="IPR050076">
    <property type="entry name" value="ArchSynthase1/Queuine_TRR"/>
</dbReference>
<dbReference type="GO" id="GO:0005829">
    <property type="term" value="C:cytosol"/>
    <property type="evidence" value="ECO:0007669"/>
    <property type="project" value="TreeGrafter"/>
</dbReference>
<comment type="caution">
    <text evidence="5">Lacks conserved residue(s) required for the propagation of feature annotation.</text>
</comment>
<feature type="binding site" evidence="5">
    <location>
        <position position="231"/>
    </location>
    <ligand>
        <name>substrate</name>
    </ligand>
</feature>
<dbReference type="AlphaFoldDB" id="A0A839QYY5"/>
<evidence type="ECO:0000256" key="2">
    <source>
        <dbReference type="ARBA" id="ARBA00022679"/>
    </source>
</evidence>
<comment type="subunit">
    <text evidence="5">Homodimer. Within each dimer, one monomer is responsible for RNA recognition and catalysis, while the other monomer binds to the replacement base PreQ1.</text>
</comment>
<dbReference type="EC" id="2.4.2.29" evidence="5"/>
<keyword evidence="2 5" id="KW-0808">Transferase</keyword>
<dbReference type="GO" id="GO:0008616">
    <property type="term" value="P:tRNA queuosine(34) biosynthetic process"/>
    <property type="evidence" value="ECO:0007669"/>
    <property type="project" value="UniProtKB-UniRule"/>
</dbReference>
<accession>A0A839QYY5</accession>
<comment type="catalytic activity">
    <reaction evidence="5">
        <text>7-aminomethyl-7-carbaguanine + guanosine(34) in tRNA = 7-aminomethyl-7-carbaguanosine(34) in tRNA + guanine</text>
        <dbReference type="Rhea" id="RHEA:24104"/>
        <dbReference type="Rhea" id="RHEA-COMP:10341"/>
        <dbReference type="Rhea" id="RHEA-COMP:10342"/>
        <dbReference type="ChEBI" id="CHEBI:16235"/>
        <dbReference type="ChEBI" id="CHEBI:58703"/>
        <dbReference type="ChEBI" id="CHEBI:74269"/>
        <dbReference type="ChEBI" id="CHEBI:82833"/>
        <dbReference type="EC" id="2.4.2.29"/>
    </reaction>
</comment>
<comment type="cofactor">
    <cofactor evidence="5">
        <name>Zn(2+)</name>
        <dbReference type="ChEBI" id="CHEBI:29105"/>
    </cofactor>
    <text evidence="5">Binds 1 zinc ion per subunit.</text>
</comment>
<feature type="binding site" evidence="5">
    <location>
        <position position="350"/>
    </location>
    <ligand>
        <name>Zn(2+)</name>
        <dbReference type="ChEBI" id="CHEBI:29105"/>
    </ligand>
</feature>
<feature type="active site" description="Proton acceptor" evidence="5">
    <location>
        <position position="95"/>
    </location>
</feature>
<comment type="function">
    <text evidence="5">Catalyzes the base-exchange of a guanine (G) residue with the queuine precursor 7-aminomethyl-7-deazaguanine (PreQ1) at position 34 (anticodon wobble position) in tRNAs with GU(N) anticodons (tRNA-Asp, -Asn, -His and -Tyr). Catalysis occurs through a double-displacement mechanism. The nucleophile active site attacks the C1' of nucleotide 34 to detach the guanine base from the RNA, forming a covalent enzyme-RNA intermediate. The proton acceptor active site deprotonates the incoming PreQ1, allowing a nucleophilic attack on the C1' of the ribose to form the product. After dissociation, two additional enzymatic reactions on the tRNA convert PreQ1 to queuine (Q), resulting in the hypermodified nucleoside queuosine (7-(((4,5-cis-dihydroxy-2-cyclopenten-1-yl)amino)methyl)-7-deazaguanosine).</text>
</comment>
<sequence>MPRTTSFTLGTQAADSRARTGVISTPHGDIATPAFIPVGTKATVKAVLPESVAQLGAQAVLANAYHLYLQPGHDLIDEAGGLGRFMNWPGPTYTDSGGFQVMSLGAGFKKVLSESFSGNQRATTPSGRDDDVEAGKDRLAHVDDDGVDFRSFIDGSQHRFTPEVSMQIQHGLGADIMFAFDELTTLMNSRRYQEEALERTRLWAQRCLAEHARLTEERQHKPYQQLWGVIQGAQYEDLRRKAARDLGSMEVDGWSFDGFGIGGALEKENLGTIVGWVTDELPDERPRHLLGISEVDDLFVAIAAGADTFDCVSPSRVARNSAVYTRTGRVNLTGAKYRRQFSPIDDTCDCYTCQNYTAAYVHHLFRAKEMLSSTLCTIHNERFVVRLVDEIRESITNGTFAELREERTGQYYGEVR</sequence>
<evidence type="ECO:0000256" key="3">
    <source>
        <dbReference type="ARBA" id="ARBA00022694"/>
    </source>
</evidence>
<name>A0A839QYY5_9MICO</name>